<sequence length="270" mass="29538">MVKIALDAGHGINTPGKRSPDGEREWSFNNAVILACIERLNTYQDVQILRLDDPTGKTDVSLVARVKKANDWGADALVSAHHNALKAVWGNHGGVETFVSNNASKASVELANIINPQIVDAMGLRNRGVKRADWYMVRYSKMPAILTEGGFMDSTTDITALRDSEKLKAQGYAIADGLAAYFGLKAKKNNKPTGGITVNTPSNRGIGIVEILDNTVLRKEPTYTSSIIRNLNAGEKYVVYALENGWFNGGGDQWIFAKHTRFMPNSDTKI</sequence>
<dbReference type="InterPro" id="IPR002508">
    <property type="entry name" value="MurNAc-LAA_cat"/>
</dbReference>
<organism evidence="3 4">
    <name type="scientific">Sporosarcina saromensis</name>
    <dbReference type="NCBI Taxonomy" id="359365"/>
    <lineage>
        <taxon>Bacteria</taxon>
        <taxon>Bacillati</taxon>
        <taxon>Bacillota</taxon>
        <taxon>Bacilli</taxon>
        <taxon>Bacillales</taxon>
        <taxon>Caryophanaceae</taxon>
        <taxon>Sporosarcina</taxon>
    </lineage>
</organism>
<comment type="caution">
    <text evidence="3">The sequence shown here is derived from an EMBL/GenBank/DDBJ whole genome shotgun (WGS) entry which is preliminary data.</text>
</comment>
<dbReference type="EC" id="3.5.1.28" evidence="3"/>
<proteinExistence type="predicted"/>
<feature type="domain" description="MurNAc-LAA" evidence="2">
    <location>
        <begin position="66"/>
        <end position="179"/>
    </location>
</feature>
<dbReference type="PANTHER" id="PTHR30404">
    <property type="entry name" value="N-ACETYLMURAMOYL-L-ALANINE AMIDASE"/>
    <property type="match status" value="1"/>
</dbReference>
<evidence type="ECO:0000313" key="4">
    <source>
        <dbReference type="Proteomes" id="UP001282284"/>
    </source>
</evidence>
<keyword evidence="4" id="KW-1185">Reference proteome</keyword>
<dbReference type="Proteomes" id="UP001282284">
    <property type="component" value="Unassembled WGS sequence"/>
</dbReference>
<dbReference type="EMBL" id="JAUBDI010000002">
    <property type="protein sequence ID" value="MDW0112197.1"/>
    <property type="molecule type" value="Genomic_DNA"/>
</dbReference>
<name>A0ABU4G5F4_9BACL</name>
<dbReference type="SUPFAM" id="SSF53187">
    <property type="entry name" value="Zn-dependent exopeptidases"/>
    <property type="match status" value="1"/>
</dbReference>
<dbReference type="Pfam" id="PF01520">
    <property type="entry name" value="Amidase_3"/>
    <property type="match status" value="1"/>
</dbReference>
<dbReference type="RefSeq" id="WP_317942092.1">
    <property type="nucleotide sequence ID" value="NZ_JAUBDI010000002.1"/>
</dbReference>
<dbReference type="PANTHER" id="PTHR30404:SF0">
    <property type="entry name" value="N-ACETYLMURAMOYL-L-ALANINE AMIDASE AMIC"/>
    <property type="match status" value="1"/>
</dbReference>
<accession>A0ABU4G5F4</accession>
<evidence type="ECO:0000256" key="1">
    <source>
        <dbReference type="ARBA" id="ARBA00022801"/>
    </source>
</evidence>
<protein>
    <submittedName>
        <fullName evidence="3">N-acetylmuramoyl-L-alanine amidase</fullName>
        <ecNumber evidence="3">3.5.1.28</ecNumber>
    </submittedName>
</protein>
<dbReference type="Gene3D" id="3.40.630.40">
    <property type="entry name" value="Zn-dependent exopeptidases"/>
    <property type="match status" value="1"/>
</dbReference>
<dbReference type="SMART" id="SM00646">
    <property type="entry name" value="Ami_3"/>
    <property type="match status" value="1"/>
</dbReference>
<keyword evidence="1 3" id="KW-0378">Hydrolase</keyword>
<dbReference type="GO" id="GO:0008745">
    <property type="term" value="F:N-acetylmuramoyl-L-alanine amidase activity"/>
    <property type="evidence" value="ECO:0007669"/>
    <property type="project" value="UniProtKB-EC"/>
</dbReference>
<gene>
    <name evidence="3" type="ORF">QT711_03305</name>
</gene>
<evidence type="ECO:0000259" key="2">
    <source>
        <dbReference type="SMART" id="SM00646"/>
    </source>
</evidence>
<reference evidence="3 4" key="1">
    <citation type="submission" date="2023-06" db="EMBL/GenBank/DDBJ databases">
        <title>Sporosarcina sp. nov., isolated from Korean traditional fermented seafood 'Jeotgal'.</title>
        <authorList>
            <person name="Yang A.I."/>
            <person name="Shin N.-R."/>
        </authorList>
    </citation>
    <scope>NUCLEOTIDE SEQUENCE [LARGE SCALE GENOMIC DNA]</scope>
    <source>
        <strain evidence="3 4">KCTC13119</strain>
    </source>
</reference>
<evidence type="ECO:0000313" key="3">
    <source>
        <dbReference type="EMBL" id="MDW0112197.1"/>
    </source>
</evidence>
<dbReference type="InterPro" id="IPR050695">
    <property type="entry name" value="N-acetylmuramoyl_amidase_3"/>
</dbReference>
<dbReference type="CDD" id="cd02696">
    <property type="entry name" value="MurNAc-LAA"/>
    <property type="match status" value="1"/>
</dbReference>